<sequence length="510" mass="55884">MDSELKKSITSSKLFIATAPIVAVLAIIALIWPVQLTNAIVSATAFFYKTYDWFIIWIPLAALILCFIIAFSKYGNIRLGGANAVPEYSFYSWMAMLFTAGIGVGIVFYGPIEALWHYFQSPIGIAAGYNPGDAAENAMSLALWVWGLPAWALYALGGLIVAYFAYQKNGDFTPAASLEIGFHKKSWTKPLAALAAGVAVVSIALSVSSSIAMATTQVTAGFKIISGIDLQGNLIKIIILAIIFVIYTSAAVLPIQQGMKFLGDWTMYIAIALMIYVFLVGPTQYFMSVMVNTIGKIITETIPYGFELYLFRKRDWLIWYPLSYWVWWITWMPFVGAFLAKISKGRTIKEFLLAAILAPTGFMIVWFSIFSGFALVDTIEGTGVVAEIGNSGGYEGTIYYLLNLLPFSSITKVVVALLFLSFVITTVTSAAISLGIMTSHDGKSESKIKTIIWSIFMALVAFAVVVTGSIEGIKAVGSFAGFPFVFLIFLMSSALIRQMRKDHSRPNLED</sequence>
<evidence type="ECO:0000256" key="3">
    <source>
        <dbReference type="ARBA" id="ARBA00022448"/>
    </source>
</evidence>
<evidence type="ECO:0000256" key="2">
    <source>
        <dbReference type="ARBA" id="ARBA00005658"/>
    </source>
</evidence>
<evidence type="ECO:0000313" key="10">
    <source>
        <dbReference type="Proteomes" id="UP000240042"/>
    </source>
</evidence>
<keyword evidence="5 8" id="KW-0812">Transmembrane</keyword>
<feature type="transmembrane region" description="Helical" evidence="8">
    <location>
        <begin position="450"/>
        <end position="470"/>
    </location>
</feature>
<feature type="transmembrane region" description="Helical" evidence="8">
    <location>
        <begin position="351"/>
        <end position="376"/>
    </location>
</feature>
<feature type="transmembrane region" description="Helical" evidence="8">
    <location>
        <begin position="12"/>
        <end position="34"/>
    </location>
</feature>
<gene>
    <name evidence="9" type="ORF">SAMN02745150_00066</name>
</gene>
<dbReference type="OrthoDB" id="9775735at2"/>
<feature type="transmembrane region" description="Helical" evidence="8">
    <location>
        <begin position="191"/>
        <end position="214"/>
    </location>
</feature>
<proteinExistence type="inferred from homology"/>
<keyword evidence="6 8" id="KW-1133">Transmembrane helix</keyword>
<feature type="transmembrane region" description="Helical" evidence="8">
    <location>
        <begin position="413"/>
        <end position="438"/>
    </location>
</feature>
<dbReference type="Proteomes" id="UP000240042">
    <property type="component" value="Unassembled WGS sequence"/>
</dbReference>
<name>A0A1I1CY67_BREAD</name>
<keyword evidence="7 8" id="KW-0472">Membrane</keyword>
<feature type="transmembrane region" description="Helical" evidence="8">
    <location>
        <begin position="234"/>
        <end position="253"/>
    </location>
</feature>
<keyword evidence="4" id="KW-1003">Cell membrane</keyword>
<dbReference type="GO" id="GO:0005886">
    <property type="term" value="C:plasma membrane"/>
    <property type="evidence" value="ECO:0007669"/>
    <property type="project" value="UniProtKB-SubCell"/>
</dbReference>
<evidence type="ECO:0000256" key="1">
    <source>
        <dbReference type="ARBA" id="ARBA00004651"/>
    </source>
</evidence>
<evidence type="ECO:0000256" key="8">
    <source>
        <dbReference type="SAM" id="Phobius"/>
    </source>
</evidence>
<dbReference type="PANTHER" id="PTHR30047:SF7">
    <property type="entry name" value="HIGH-AFFINITY CHOLINE TRANSPORT PROTEIN"/>
    <property type="match status" value="1"/>
</dbReference>
<organism evidence="9 10">
    <name type="scientific">Brevinema andersonii</name>
    <dbReference type="NCBI Taxonomy" id="34097"/>
    <lineage>
        <taxon>Bacteria</taxon>
        <taxon>Pseudomonadati</taxon>
        <taxon>Spirochaetota</taxon>
        <taxon>Spirochaetia</taxon>
        <taxon>Brevinematales</taxon>
        <taxon>Brevinemataceae</taxon>
        <taxon>Brevinema</taxon>
    </lineage>
</organism>
<feature type="transmembrane region" description="Helical" evidence="8">
    <location>
        <begin position="93"/>
        <end position="112"/>
    </location>
</feature>
<accession>A0A1I1CY67</accession>
<evidence type="ECO:0000256" key="5">
    <source>
        <dbReference type="ARBA" id="ARBA00022692"/>
    </source>
</evidence>
<evidence type="ECO:0000256" key="6">
    <source>
        <dbReference type="ARBA" id="ARBA00022989"/>
    </source>
</evidence>
<comment type="subcellular location">
    <subcellularLocation>
        <location evidence="1">Cell membrane</location>
        <topology evidence="1">Multi-pass membrane protein</topology>
    </subcellularLocation>
</comment>
<feature type="transmembrane region" description="Helical" evidence="8">
    <location>
        <begin position="318"/>
        <end position="339"/>
    </location>
</feature>
<keyword evidence="3" id="KW-0813">Transport</keyword>
<evidence type="ECO:0000256" key="7">
    <source>
        <dbReference type="ARBA" id="ARBA00023136"/>
    </source>
</evidence>
<feature type="transmembrane region" description="Helical" evidence="8">
    <location>
        <begin position="476"/>
        <end position="496"/>
    </location>
</feature>
<dbReference type="RefSeq" id="WP_092316992.1">
    <property type="nucleotide sequence ID" value="NZ_FOKY01000001.1"/>
</dbReference>
<dbReference type="PANTHER" id="PTHR30047">
    <property type="entry name" value="HIGH-AFFINITY CHOLINE TRANSPORT PROTEIN-RELATED"/>
    <property type="match status" value="1"/>
</dbReference>
<comment type="similarity">
    <text evidence="2">Belongs to the BCCT transporter (TC 2.A.15) family.</text>
</comment>
<protein>
    <submittedName>
        <fullName evidence="9">Glycine betaine transporter</fullName>
    </submittedName>
</protein>
<dbReference type="Pfam" id="PF02028">
    <property type="entry name" value="BCCT"/>
    <property type="match status" value="1"/>
</dbReference>
<feature type="transmembrane region" description="Helical" evidence="8">
    <location>
        <begin position="143"/>
        <end position="166"/>
    </location>
</feature>
<dbReference type="InterPro" id="IPR000060">
    <property type="entry name" value="BCCT_transptr"/>
</dbReference>
<dbReference type="GO" id="GO:0022857">
    <property type="term" value="F:transmembrane transporter activity"/>
    <property type="evidence" value="ECO:0007669"/>
    <property type="project" value="InterPro"/>
</dbReference>
<feature type="transmembrane region" description="Helical" evidence="8">
    <location>
        <begin position="54"/>
        <end position="72"/>
    </location>
</feature>
<evidence type="ECO:0000256" key="4">
    <source>
        <dbReference type="ARBA" id="ARBA00022475"/>
    </source>
</evidence>
<keyword evidence="10" id="KW-1185">Reference proteome</keyword>
<reference evidence="10" key="1">
    <citation type="submission" date="2016-10" db="EMBL/GenBank/DDBJ databases">
        <authorList>
            <person name="Varghese N."/>
            <person name="Submissions S."/>
        </authorList>
    </citation>
    <scope>NUCLEOTIDE SEQUENCE [LARGE SCALE GENOMIC DNA]</scope>
    <source>
        <strain evidence="10">ATCC 43811</strain>
    </source>
</reference>
<feature type="transmembrane region" description="Helical" evidence="8">
    <location>
        <begin position="265"/>
        <end position="287"/>
    </location>
</feature>
<dbReference type="AlphaFoldDB" id="A0A1I1CY67"/>
<dbReference type="EMBL" id="FOKY01000001">
    <property type="protein sequence ID" value="SFB67464.1"/>
    <property type="molecule type" value="Genomic_DNA"/>
</dbReference>
<dbReference type="STRING" id="34097.SAMN02745150_00066"/>
<evidence type="ECO:0000313" key="9">
    <source>
        <dbReference type="EMBL" id="SFB67464.1"/>
    </source>
</evidence>